<dbReference type="InterPro" id="IPR050306">
    <property type="entry name" value="PfkB_Carbo_kinase"/>
</dbReference>
<evidence type="ECO:0000259" key="7">
    <source>
        <dbReference type="Pfam" id="PF00294"/>
    </source>
</evidence>
<dbReference type="SUPFAM" id="SSF53613">
    <property type="entry name" value="Ribokinase-like"/>
    <property type="match status" value="1"/>
</dbReference>
<dbReference type="Proteomes" id="UP000830167">
    <property type="component" value="Chromosome"/>
</dbReference>
<dbReference type="InterPro" id="IPR011611">
    <property type="entry name" value="PfkB_dom"/>
</dbReference>
<dbReference type="Gene3D" id="3.40.1190.20">
    <property type="match status" value="1"/>
</dbReference>
<organism evidence="8 9">
    <name type="scientific">Fodinisporobacter ferrooxydans</name>
    <dbReference type="NCBI Taxonomy" id="2901836"/>
    <lineage>
        <taxon>Bacteria</taxon>
        <taxon>Bacillati</taxon>
        <taxon>Bacillota</taxon>
        <taxon>Bacilli</taxon>
        <taxon>Bacillales</taxon>
        <taxon>Alicyclobacillaceae</taxon>
        <taxon>Fodinisporobacter</taxon>
    </lineage>
</organism>
<evidence type="ECO:0000313" key="8">
    <source>
        <dbReference type="EMBL" id="UOF92578.1"/>
    </source>
</evidence>
<keyword evidence="5" id="KW-0067">ATP-binding</keyword>
<evidence type="ECO:0000256" key="4">
    <source>
        <dbReference type="ARBA" id="ARBA00022777"/>
    </source>
</evidence>
<reference evidence="8" key="1">
    <citation type="submission" date="2021-12" db="EMBL/GenBank/DDBJ databases">
        <title>Alicyclobacillaceae gen. nov., sp. nov., isolated from chalcocite enrichment system.</title>
        <authorList>
            <person name="Jiang Z."/>
        </authorList>
    </citation>
    <scope>NUCLEOTIDE SEQUENCE</scope>
    <source>
        <strain evidence="8">MYW30-H2</strain>
    </source>
</reference>
<evidence type="ECO:0000256" key="2">
    <source>
        <dbReference type="ARBA" id="ARBA00022679"/>
    </source>
</evidence>
<comment type="similarity">
    <text evidence="1 6">Belongs to the carbohydrate kinase PfkB family.</text>
</comment>
<keyword evidence="4 6" id="KW-0418">Kinase</keyword>
<evidence type="ECO:0000256" key="5">
    <source>
        <dbReference type="ARBA" id="ARBA00022840"/>
    </source>
</evidence>
<keyword evidence="3" id="KW-0547">Nucleotide-binding</keyword>
<dbReference type="PRINTS" id="PR00990">
    <property type="entry name" value="RIBOKINASE"/>
</dbReference>
<dbReference type="PANTHER" id="PTHR43085:SF1">
    <property type="entry name" value="PSEUDOURIDINE KINASE-RELATED"/>
    <property type="match status" value="1"/>
</dbReference>
<keyword evidence="2 6" id="KW-0808">Transferase</keyword>
<protein>
    <submittedName>
        <fullName evidence="8">Sugar kinase</fullName>
    </submittedName>
</protein>
<evidence type="ECO:0000256" key="3">
    <source>
        <dbReference type="ARBA" id="ARBA00022741"/>
    </source>
</evidence>
<dbReference type="PROSITE" id="PS00584">
    <property type="entry name" value="PFKB_KINASES_2"/>
    <property type="match status" value="1"/>
</dbReference>
<keyword evidence="9" id="KW-1185">Reference proteome</keyword>
<proteinExistence type="inferred from homology"/>
<gene>
    <name evidence="8" type="ORF">LSG31_10710</name>
</gene>
<accession>A0ABY4CQ06</accession>
<sequence>MDVVTIGETMLLFTPDSIGLMRHANTFSAKVAGAESNVAIGLSRLGHKAGWISRVGDDEFGEKIRSFIRGEGVDISLVKKDSTAPTGIFFKEFRNPSDVRVYYYRKHSAASLMCKEDINEEYISKAKYLHITGITPALSDSCHEMVLKAVHLAKKHGVTVVFDPNLRRKLWEEERARRVLLEFVRHADIVLPGISEAEFLFGSRDPVECSELFLKQGASLVVMKLGNKGAYYVSEKVNGRVDGFKVPQVVDPVGAGDGFAAGFLSGMLDGLHVSQAVERGCAVGAMVVMVPGDVEGLPDQAALQSFITAAKDGDDVQR</sequence>
<dbReference type="CDD" id="cd01166">
    <property type="entry name" value="KdgK"/>
    <property type="match status" value="1"/>
</dbReference>
<name>A0ABY4CQ06_9BACL</name>
<evidence type="ECO:0000256" key="6">
    <source>
        <dbReference type="RuleBase" id="RU003704"/>
    </source>
</evidence>
<feature type="domain" description="Carbohydrate kinase PfkB" evidence="7">
    <location>
        <begin position="2"/>
        <end position="298"/>
    </location>
</feature>
<dbReference type="RefSeq" id="WP_347439246.1">
    <property type="nucleotide sequence ID" value="NZ_CP089291.1"/>
</dbReference>
<dbReference type="InterPro" id="IPR002173">
    <property type="entry name" value="Carboh/pur_kinase_PfkB_CS"/>
</dbReference>
<dbReference type="InterPro" id="IPR002139">
    <property type="entry name" value="Ribo/fructo_kinase"/>
</dbReference>
<dbReference type="InterPro" id="IPR029056">
    <property type="entry name" value="Ribokinase-like"/>
</dbReference>
<dbReference type="PANTHER" id="PTHR43085">
    <property type="entry name" value="HEXOKINASE FAMILY MEMBER"/>
    <property type="match status" value="1"/>
</dbReference>
<dbReference type="Pfam" id="PF00294">
    <property type="entry name" value="PfkB"/>
    <property type="match status" value="1"/>
</dbReference>
<dbReference type="GO" id="GO:0016301">
    <property type="term" value="F:kinase activity"/>
    <property type="evidence" value="ECO:0007669"/>
    <property type="project" value="UniProtKB-KW"/>
</dbReference>
<evidence type="ECO:0000313" key="9">
    <source>
        <dbReference type="Proteomes" id="UP000830167"/>
    </source>
</evidence>
<dbReference type="EMBL" id="CP089291">
    <property type="protein sequence ID" value="UOF92578.1"/>
    <property type="molecule type" value="Genomic_DNA"/>
</dbReference>
<evidence type="ECO:0000256" key="1">
    <source>
        <dbReference type="ARBA" id="ARBA00010688"/>
    </source>
</evidence>